<dbReference type="InterPro" id="IPR031481">
    <property type="entry name" value="Glyco_tran_10_N"/>
</dbReference>
<evidence type="ECO:0000256" key="5">
    <source>
        <dbReference type="ARBA" id="ARBA00022679"/>
    </source>
</evidence>
<sequence length="349" mass="41952">MLTGMFNTNECPYECEYSTDKNKYLNASAIVYYIRSEHRDLPKIRLPNQLYVFCLDEPPHYTFEFFKDVSRDFFNISMTYRLDSDIYYPYDTFVPCNGECQLDEYWTEKEVMENVIRKTGLAMQVNSDCDTPSKRETLVQELRKLIKIDLYGKCVRGANCDFEYCYNRELENHMFYLAFENAVCKGYVTEKFWNLKHLIVPVVLTRRVFDKWKVPDSAYIAVDDFKNITELADYLLYLQRNRTEYLKYFEWTKTYRKTNYHVLHKKLERKYHQAFILSQNGTYAPIYNPLCNLCELLHQQHGKGHPKLIIPDIWKFWKGPDICIENWVDLYLKGKHKEAFDKANWPEQN</sequence>
<evidence type="ECO:0000256" key="7">
    <source>
        <dbReference type="ARBA" id="ARBA00022968"/>
    </source>
</evidence>
<dbReference type="PANTHER" id="PTHR48438">
    <property type="entry name" value="ALPHA-(1,3)-FUCOSYLTRANSFERASE C-RELATED"/>
    <property type="match status" value="1"/>
</dbReference>
<evidence type="ECO:0000256" key="8">
    <source>
        <dbReference type="ARBA" id="ARBA00022989"/>
    </source>
</evidence>
<dbReference type="Gene3D" id="3.40.50.11660">
    <property type="entry name" value="Glycosyl transferase family 10, C-terminal domain"/>
    <property type="match status" value="1"/>
</dbReference>
<evidence type="ECO:0000259" key="13">
    <source>
        <dbReference type="Pfam" id="PF00852"/>
    </source>
</evidence>
<dbReference type="AlphaFoldDB" id="A0A914L2K8"/>
<keyword evidence="15" id="KW-1185">Reference proteome</keyword>
<dbReference type="FunFam" id="3.40.50.11660:FF:000002">
    <property type="entry name" value="Alpha-(1,3)-fucosyltransferase"/>
    <property type="match status" value="1"/>
</dbReference>
<evidence type="ECO:0000256" key="12">
    <source>
        <dbReference type="RuleBase" id="RU003832"/>
    </source>
</evidence>
<comment type="subcellular location">
    <subcellularLocation>
        <location evidence="1 12">Golgi apparatus</location>
        <location evidence="1 12">Golgi stack membrane</location>
        <topology evidence="1 12">Single-pass type II membrane protein</topology>
    </subcellularLocation>
</comment>
<dbReference type="InterPro" id="IPR038577">
    <property type="entry name" value="GT10-like_C_sf"/>
</dbReference>
<evidence type="ECO:0000256" key="1">
    <source>
        <dbReference type="ARBA" id="ARBA00004447"/>
    </source>
</evidence>
<keyword evidence="10" id="KW-0472">Membrane</keyword>
<evidence type="ECO:0000256" key="9">
    <source>
        <dbReference type="ARBA" id="ARBA00023034"/>
    </source>
</evidence>
<dbReference type="GO" id="GO:0032580">
    <property type="term" value="C:Golgi cisterna membrane"/>
    <property type="evidence" value="ECO:0007669"/>
    <property type="project" value="UniProtKB-SubCell"/>
</dbReference>
<evidence type="ECO:0000256" key="3">
    <source>
        <dbReference type="ARBA" id="ARBA00008919"/>
    </source>
</evidence>
<protein>
    <recommendedName>
        <fullName evidence="12">Fucosyltransferase</fullName>
        <ecNumber evidence="12">2.4.1.-</ecNumber>
    </recommendedName>
</protein>
<keyword evidence="9 12" id="KW-0333">Golgi apparatus</keyword>
<evidence type="ECO:0000256" key="10">
    <source>
        <dbReference type="ARBA" id="ARBA00023136"/>
    </source>
</evidence>
<dbReference type="InterPro" id="IPR055270">
    <property type="entry name" value="Glyco_tran_10_C"/>
</dbReference>
<evidence type="ECO:0000256" key="6">
    <source>
        <dbReference type="ARBA" id="ARBA00022692"/>
    </source>
</evidence>
<evidence type="ECO:0000313" key="15">
    <source>
        <dbReference type="Proteomes" id="UP000887563"/>
    </source>
</evidence>
<accession>A0A914L2K8</accession>
<evidence type="ECO:0000256" key="4">
    <source>
        <dbReference type="ARBA" id="ARBA00022676"/>
    </source>
</evidence>
<name>A0A914L2K8_MELIC</name>
<evidence type="ECO:0000256" key="2">
    <source>
        <dbReference type="ARBA" id="ARBA00004922"/>
    </source>
</evidence>
<comment type="pathway">
    <text evidence="2">Protein modification; protein glycosylation.</text>
</comment>
<proteinExistence type="inferred from homology"/>
<keyword evidence="6 12" id="KW-0812">Transmembrane</keyword>
<keyword evidence="4 12" id="KW-0328">Glycosyltransferase</keyword>
<evidence type="ECO:0000259" key="14">
    <source>
        <dbReference type="Pfam" id="PF17039"/>
    </source>
</evidence>
<dbReference type="GO" id="GO:0008417">
    <property type="term" value="F:fucosyltransferase activity"/>
    <property type="evidence" value="ECO:0007669"/>
    <property type="project" value="InterPro"/>
</dbReference>
<comment type="similarity">
    <text evidence="3 12">Belongs to the glycosyltransferase 10 family.</text>
</comment>
<dbReference type="Proteomes" id="UP000887563">
    <property type="component" value="Unplaced"/>
</dbReference>
<reference evidence="16" key="1">
    <citation type="submission" date="2022-11" db="UniProtKB">
        <authorList>
            <consortium name="WormBaseParasite"/>
        </authorList>
    </citation>
    <scope>IDENTIFICATION</scope>
</reference>
<keyword evidence="8" id="KW-1133">Transmembrane helix</keyword>
<dbReference type="Pfam" id="PF00852">
    <property type="entry name" value="Glyco_transf_10"/>
    <property type="match status" value="1"/>
</dbReference>
<dbReference type="SUPFAM" id="SSF53756">
    <property type="entry name" value="UDP-Glycosyltransferase/glycogen phosphorylase"/>
    <property type="match status" value="1"/>
</dbReference>
<dbReference type="InterPro" id="IPR001503">
    <property type="entry name" value="Glyco_trans_10"/>
</dbReference>
<evidence type="ECO:0000313" key="16">
    <source>
        <dbReference type="WBParaSite" id="Minc3s00225g08004"/>
    </source>
</evidence>
<evidence type="ECO:0000256" key="11">
    <source>
        <dbReference type="ARBA" id="ARBA00023180"/>
    </source>
</evidence>
<dbReference type="EC" id="2.4.1.-" evidence="12"/>
<keyword evidence="7" id="KW-0735">Signal-anchor</keyword>
<organism evidence="15 16">
    <name type="scientific">Meloidogyne incognita</name>
    <name type="common">Southern root-knot nematode worm</name>
    <name type="synonym">Oxyuris incognita</name>
    <dbReference type="NCBI Taxonomy" id="6306"/>
    <lineage>
        <taxon>Eukaryota</taxon>
        <taxon>Metazoa</taxon>
        <taxon>Ecdysozoa</taxon>
        <taxon>Nematoda</taxon>
        <taxon>Chromadorea</taxon>
        <taxon>Rhabditida</taxon>
        <taxon>Tylenchina</taxon>
        <taxon>Tylenchomorpha</taxon>
        <taxon>Tylenchoidea</taxon>
        <taxon>Meloidogynidae</taxon>
        <taxon>Meloidogyninae</taxon>
        <taxon>Meloidogyne</taxon>
        <taxon>Meloidogyne incognita group</taxon>
    </lineage>
</organism>
<dbReference type="WBParaSite" id="Minc3s00225g08004">
    <property type="protein sequence ID" value="Minc3s00225g08004"/>
    <property type="gene ID" value="Minc3s00225g08004"/>
</dbReference>
<keyword evidence="5 12" id="KW-0808">Transferase</keyword>
<keyword evidence="11" id="KW-0325">Glycoprotein</keyword>
<dbReference type="PANTHER" id="PTHR48438:SF1">
    <property type="entry name" value="ALPHA-(1,3)-FUCOSYLTRANSFERASE C-RELATED"/>
    <property type="match status" value="1"/>
</dbReference>
<dbReference type="Pfam" id="PF17039">
    <property type="entry name" value="Glyco_tran_10_N"/>
    <property type="match status" value="1"/>
</dbReference>
<feature type="domain" description="Fucosyltransferase N-terminal" evidence="14">
    <location>
        <begin position="7"/>
        <end position="90"/>
    </location>
</feature>
<feature type="domain" description="Fucosyltransferase C-terminal" evidence="13">
    <location>
        <begin position="117"/>
        <end position="302"/>
    </location>
</feature>